<proteinExistence type="predicted"/>
<sequence length="402" mass="43148">MPAGLKNPFSRKSTPSEPSKDVDVDIISSCLTGLSVQKEKHLDDDLLESNLLRQDPHLWAAKAVLMNLLLQTMQQQRLSPVTVNPESILNQLVVAYQGNGSGQSGTKVAFVNSALYKAFPSPRDVDDDLTAQLAAMLTDICGTESRDQIPELHAVSSQNLDVFSTQSTNQSSKSSFYQPSQSVKVAASSKMPPSTPEMNVVWAHEAYRTTDGSVFSAGSVSAFSGYNTPSRGPPPSAQSNAAELRTMSTPSSQPLVNSFPSNQSSPSPSYPSPGVKDSPSPVTYPGLHNSSTSASRSPPATGSINSGSPLCLWCERKTIRRPTQSNANGNAGRFHFKCSNPDCMKWMGWSERDAGQDQGNICRCGHQARGQIAPHDSVNAGTFRYICKKGPSPRGCGFESYP</sequence>
<dbReference type="GeneID" id="54484611"/>
<dbReference type="AlphaFoldDB" id="A0A6A6WBU1"/>
<dbReference type="EMBL" id="ML996568">
    <property type="protein sequence ID" value="KAF2760318.1"/>
    <property type="molecule type" value="Genomic_DNA"/>
</dbReference>
<evidence type="ECO:0000313" key="3">
    <source>
        <dbReference type="EMBL" id="KAF2760318.1"/>
    </source>
</evidence>
<evidence type="ECO:0000259" key="2">
    <source>
        <dbReference type="Pfam" id="PF23549"/>
    </source>
</evidence>
<dbReference type="RefSeq" id="XP_033602769.1">
    <property type="nucleotide sequence ID" value="XM_033743557.1"/>
</dbReference>
<dbReference type="InterPro" id="IPR056444">
    <property type="entry name" value="Zn_ribbon_GRF_2"/>
</dbReference>
<feature type="region of interest" description="Disordered" evidence="1">
    <location>
        <begin position="1"/>
        <end position="21"/>
    </location>
</feature>
<feature type="compositionally biased region" description="Low complexity" evidence="1">
    <location>
        <begin position="258"/>
        <end position="267"/>
    </location>
</feature>
<dbReference type="Pfam" id="PF23549">
    <property type="entry name" value="Zn_ribbon_GRF_2"/>
    <property type="match status" value="1"/>
</dbReference>
<evidence type="ECO:0000256" key="1">
    <source>
        <dbReference type="SAM" id="MobiDB-lite"/>
    </source>
</evidence>
<feature type="region of interest" description="Disordered" evidence="1">
    <location>
        <begin position="225"/>
        <end position="304"/>
    </location>
</feature>
<keyword evidence="4" id="KW-1185">Reference proteome</keyword>
<evidence type="ECO:0000313" key="4">
    <source>
        <dbReference type="Proteomes" id="UP000799437"/>
    </source>
</evidence>
<gene>
    <name evidence="3" type="ORF">EJ05DRAFT_474210</name>
</gene>
<accession>A0A6A6WBU1</accession>
<feature type="compositionally biased region" description="Low complexity" evidence="1">
    <location>
        <begin position="290"/>
        <end position="303"/>
    </location>
</feature>
<dbReference type="Proteomes" id="UP000799437">
    <property type="component" value="Unassembled WGS sequence"/>
</dbReference>
<name>A0A6A6WBU1_9PEZI</name>
<protein>
    <recommendedName>
        <fullName evidence="2">GRF-like zinc ribbon domain-containing protein</fullName>
    </recommendedName>
</protein>
<feature type="compositionally biased region" description="Polar residues" evidence="1">
    <location>
        <begin position="237"/>
        <end position="256"/>
    </location>
</feature>
<organism evidence="3 4">
    <name type="scientific">Pseudovirgaria hyperparasitica</name>
    <dbReference type="NCBI Taxonomy" id="470096"/>
    <lineage>
        <taxon>Eukaryota</taxon>
        <taxon>Fungi</taxon>
        <taxon>Dikarya</taxon>
        <taxon>Ascomycota</taxon>
        <taxon>Pezizomycotina</taxon>
        <taxon>Dothideomycetes</taxon>
        <taxon>Dothideomycetes incertae sedis</taxon>
        <taxon>Acrospermales</taxon>
        <taxon>Acrospermaceae</taxon>
        <taxon>Pseudovirgaria</taxon>
    </lineage>
</organism>
<feature type="domain" description="GRF-like zinc ribbon" evidence="2">
    <location>
        <begin position="309"/>
        <end position="350"/>
    </location>
</feature>
<reference evidence="3" key="1">
    <citation type="journal article" date="2020" name="Stud. Mycol.">
        <title>101 Dothideomycetes genomes: a test case for predicting lifestyles and emergence of pathogens.</title>
        <authorList>
            <person name="Haridas S."/>
            <person name="Albert R."/>
            <person name="Binder M."/>
            <person name="Bloem J."/>
            <person name="Labutti K."/>
            <person name="Salamov A."/>
            <person name="Andreopoulos B."/>
            <person name="Baker S."/>
            <person name="Barry K."/>
            <person name="Bills G."/>
            <person name="Bluhm B."/>
            <person name="Cannon C."/>
            <person name="Castanera R."/>
            <person name="Culley D."/>
            <person name="Daum C."/>
            <person name="Ezra D."/>
            <person name="Gonzalez J."/>
            <person name="Henrissat B."/>
            <person name="Kuo A."/>
            <person name="Liang C."/>
            <person name="Lipzen A."/>
            <person name="Lutzoni F."/>
            <person name="Magnuson J."/>
            <person name="Mondo S."/>
            <person name="Nolan M."/>
            <person name="Ohm R."/>
            <person name="Pangilinan J."/>
            <person name="Park H.-J."/>
            <person name="Ramirez L."/>
            <person name="Alfaro M."/>
            <person name="Sun H."/>
            <person name="Tritt A."/>
            <person name="Yoshinaga Y."/>
            <person name="Zwiers L.-H."/>
            <person name="Turgeon B."/>
            <person name="Goodwin S."/>
            <person name="Spatafora J."/>
            <person name="Crous P."/>
            <person name="Grigoriev I."/>
        </authorList>
    </citation>
    <scope>NUCLEOTIDE SEQUENCE</scope>
    <source>
        <strain evidence="3">CBS 121739</strain>
    </source>
</reference>